<dbReference type="PANTHER" id="PTHR33397">
    <property type="entry name" value="UPF0331 PROTEIN YUTE"/>
    <property type="match status" value="1"/>
</dbReference>
<dbReference type="OrthoDB" id="9796612at2"/>
<dbReference type="PATRIC" id="fig|42253.5.peg.2712"/>
<evidence type="ECO:0000313" key="6">
    <source>
        <dbReference type="Proteomes" id="UP000069205"/>
    </source>
</evidence>
<sequence length="146" mass="16361">MTPADPAVVRRKLSLIVNNLQSLESVRHIAPARYREDLFLRKGTERLLQETIEAAIDINTHLLVRGGYAPPDDYFRGFLLLAEQGILSPELAVSLAPSAGLRNRLVHEYDDLVDAIVLDAVTKLLHLYPQYVAAIERHCRSLTPPI</sequence>
<dbReference type="InterPro" id="IPR008201">
    <property type="entry name" value="HepT-like"/>
</dbReference>
<dbReference type="STRING" id="42253.NITMOv2_2742"/>
<dbReference type="KEGG" id="nmv:NITMOv2_2742"/>
<evidence type="ECO:0000313" key="5">
    <source>
        <dbReference type="EMBL" id="ALA59152.1"/>
    </source>
</evidence>
<protein>
    <recommendedName>
        <fullName evidence="7">DUF86 domain-containing protein</fullName>
    </recommendedName>
</protein>
<accession>A0A0K2GEW4</accession>
<dbReference type="GO" id="GO:0016787">
    <property type="term" value="F:hydrolase activity"/>
    <property type="evidence" value="ECO:0007669"/>
    <property type="project" value="UniProtKB-KW"/>
</dbReference>
<keyword evidence="2" id="KW-0540">Nuclease</keyword>
<dbReference type="GO" id="GO:0110001">
    <property type="term" value="C:toxin-antitoxin complex"/>
    <property type="evidence" value="ECO:0007669"/>
    <property type="project" value="InterPro"/>
</dbReference>
<evidence type="ECO:0008006" key="7">
    <source>
        <dbReference type="Google" id="ProtNLM"/>
    </source>
</evidence>
<dbReference type="GO" id="GO:0004540">
    <property type="term" value="F:RNA nuclease activity"/>
    <property type="evidence" value="ECO:0007669"/>
    <property type="project" value="InterPro"/>
</dbReference>
<dbReference type="AlphaFoldDB" id="A0A0K2GEW4"/>
<evidence type="ECO:0000256" key="3">
    <source>
        <dbReference type="ARBA" id="ARBA00022801"/>
    </source>
</evidence>
<dbReference type="NCBIfam" id="NF047751">
    <property type="entry name" value="HepT_toxin"/>
    <property type="match status" value="1"/>
</dbReference>
<dbReference type="Pfam" id="PF01934">
    <property type="entry name" value="HepT-like"/>
    <property type="match status" value="1"/>
</dbReference>
<dbReference type="Proteomes" id="UP000069205">
    <property type="component" value="Chromosome"/>
</dbReference>
<evidence type="ECO:0000256" key="2">
    <source>
        <dbReference type="ARBA" id="ARBA00022722"/>
    </source>
</evidence>
<reference evidence="5 6" key="1">
    <citation type="journal article" date="2015" name="Proc. Natl. Acad. Sci. U.S.A.">
        <title>Expanded metabolic versatility of ubiquitous nitrite-oxidizing bacteria from the genus Nitrospira.</title>
        <authorList>
            <person name="Koch H."/>
            <person name="Lucker S."/>
            <person name="Albertsen M."/>
            <person name="Kitzinger K."/>
            <person name="Herbold C."/>
            <person name="Spieck E."/>
            <person name="Nielsen P.H."/>
            <person name="Wagner M."/>
            <person name="Daims H."/>
        </authorList>
    </citation>
    <scope>NUCLEOTIDE SEQUENCE [LARGE SCALE GENOMIC DNA]</scope>
    <source>
        <strain evidence="5 6">NSP M-1</strain>
    </source>
</reference>
<proteinExistence type="inferred from homology"/>
<comment type="similarity">
    <text evidence="4">Belongs to the HepT RNase toxin family.</text>
</comment>
<organism evidence="5 6">
    <name type="scientific">Nitrospira moscoviensis</name>
    <dbReference type="NCBI Taxonomy" id="42253"/>
    <lineage>
        <taxon>Bacteria</taxon>
        <taxon>Pseudomonadati</taxon>
        <taxon>Nitrospirota</taxon>
        <taxon>Nitrospiria</taxon>
        <taxon>Nitrospirales</taxon>
        <taxon>Nitrospiraceae</taxon>
        <taxon>Nitrospira</taxon>
    </lineage>
</organism>
<keyword evidence="1" id="KW-1277">Toxin-antitoxin system</keyword>
<keyword evidence="6" id="KW-1185">Reference proteome</keyword>
<dbReference type="InterPro" id="IPR052379">
    <property type="entry name" value="Type_VII_TA_RNase"/>
</dbReference>
<dbReference type="EMBL" id="CP011801">
    <property type="protein sequence ID" value="ALA59152.1"/>
    <property type="molecule type" value="Genomic_DNA"/>
</dbReference>
<evidence type="ECO:0000256" key="1">
    <source>
        <dbReference type="ARBA" id="ARBA00022649"/>
    </source>
</evidence>
<gene>
    <name evidence="5" type="ORF">NITMOv2_2742</name>
</gene>
<name>A0A0K2GEW4_NITMO</name>
<keyword evidence="3" id="KW-0378">Hydrolase</keyword>
<evidence type="ECO:0000256" key="4">
    <source>
        <dbReference type="ARBA" id="ARBA00024207"/>
    </source>
</evidence>
<dbReference type="Gene3D" id="1.20.120.580">
    <property type="entry name" value="bsu32300-like"/>
    <property type="match status" value="1"/>
</dbReference>
<dbReference type="RefSeq" id="WP_053380224.1">
    <property type="nucleotide sequence ID" value="NZ_CP011801.1"/>
</dbReference>
<dbReference type="PANTHER" id="PTHR33397:SF3">
    <property type="entry name" value="MRNA NUCLEASE HEPT"/>
    <property type="match status" value="1"/>
</dbReference>
<dbReference type="InterPro" id="IPR037038">
    <property type="entry name" value="HepT-like_sf"/>
</dbReference>